<proteinExistence type="predicted"/>
<dbReference type="Proteomes" id="UP000092461">
    <property type="component" value="Unassembled WGS sequence"/>
</dbReference>
<dbReference type="Pfam" id="PF10174">
    <property type="entry name" value="Cast"/>
    <property type="match status" value="1"/>
</dbReference>
<dbReference type="VEuPathDB" id="VectorBase:LLONM1_008616"/>
<accession>A0A1B0GH39</accession>
<keyword evidence="3" id="KW-1185">Reference proteome</keyword>
<organism evidence="2 3">
    <name type="scientific">Lutzomyia longipalpis</name>
    <name type="common">Sand fly</name>
    <dbReference type="NCBI Taxonomy" id="7200"/>
    <lineage>
        <taxon>Eukaryota</taxon>
        <taxon>Metazoa</taxon>
        <taxon>Ecdysozoa</taxon>
        <taxon>Arthropoda</taxon>
        <taxon>Hexapoda</taxon>
        <taxon>Insecta</taxon>
        <taxon>Pterygota</taxon>
        <taxon>Neoptera</taxon>
        <taxon>Endopterygota</taxon>
        <taxon>Diptera</taxon>
        <taxon>Nematocera</taxon>
        <taxon>Psychodoidea</taxon>
        <taxon>Psychodidae</taxon>
        <taxon>Lutzomyia</taxon>
        <taxon>Lutzomyia</taxon>
    </lineage>
</organism>
<dbReference type="AlphaFoldDB" id="A0A1B0GH39"/>
<name>A0A1B0GH39_LUTLO</name>
<evidence type="ECO:0000313" key="2">
    <source>
        <dbReference type="EnsemblMetazoa" id="LLOJ001014-PA"/>
    </source>
</evidence>
<evidence type="ECO:0000313" key="3">
    <source>
        <dbReference type="Proteomes" id="UP000092461"/>
    </source>
</evidence>
<sequence length="262" mass="30851">MKNKHFEEAAMLPRREIERKKFLLFKNDGKSPQSSLLNVVFGKFERLLREYVREDDDEEIPGGFEREEDHGGLCDDQVTIERHFGQLERCLRDTKDQGCRIKELEDALRQSVLIVSEREKDFISLEESKGQLSEKVKKLEQRIASLQNAKFLRCKLCQRLTKRLELLNEKFHILLQEKRSRLQELTNIRQEAIELAISEKDARIAQLEVSGAKTQEQIESLDQLRSDRNKLNNRLKSRECSSFEEELSNLFFIEDPTYDDFG</sequence>
<protein>
    <submittedName>
        <fullName evidence="2">Uncharacterized protein</fullName>
    </submittedName>
</protein>
<feature type="coiled-coil region" evidence="1">
    <location>
        <begin position="122"/>
        <end position="241"/>
    </location>
</feature>
<evidence type="ECO:0000256" key="1">
    <source>
        <dbReference type="SAM" id="Coils"/>
    </source>
</evidence>
<reference evidence="2" key="1">
    <citation type="submission" date="2020-05" db="UniProtKB">
        <authorList>
            <consortium name="EnsemblMetazoa"/>
        </authorList>
    </citation>
    <scope>IDENTIFICATION</scope>
    <source>
        <strain evidence="2">Jacobina</strain>
    </source>
</reference>
<dbReference type="EMBL" id="AJWK01003953">
    <property type="status" value="NOT_ANNOTATED_CDS"/>
    <property type="molecule type" value="Genomic_DNA"/>
</dbReference>
<dbReference type="EnsemblMetazoa" id="LLOJ001014-RA">
    <property type="protein sequence ID" value="LLOJ001014-PA"/>
    <property type="gene ID" value="LLOJ001014"/>
</dbReference>
<dbReference type="VEuPathDB" id="VectorBase:LLOJ001014"/>
<dbReference type="InterPro" id="IPR019323">
    <property type="entry name" value="ELKS/CAST"/>
</dbReference>
<keyword evidence="1" id="KW-0175">Coiled coil</keyword>